<evidence type="ECO:0000313" key="2">
    <source>
        <dbReference type="EMBL" id="KAL0180069.1"/>
    </source>
</evidence>
<accession>A0ABD0Q1P4</accession>
<evidence type="ECO:0000313" key="3">
    <source>
        <dbReference type="Proteomes" id="UP001529510"/>
    </source>
</evidence>
<comment type="caution">
    <text evidence="2">The sequence shown here is derived from an EMBL/GenBank/DDBJ whole genome shotgun (WGS) entry which is preliminary data.</text>
</comment>
<dbReference type="CDD" id="cd01780">
    <property type="entry name" value="RA2_PLC-epsilon"/>
    <property type="match status" value="1"/>
</dbReference>
<gene>
    <name evidence="2" type="ORF">M9458_025511</name>
</gene>
<organism evidence="2 3">
    <name type="scientific">Cirrhinus mrigala</name>
    <name type="common">Mrigala</name>
    <dbReference type="NCBI Taxonomy" id="683832"/>
    <lineage>
        <taxon>Eukaryota</taxon>
        <taxon>Metazoa</taxon>
        <taxon>Chordata</taxon>
        <taxon>Craniata</taxon>
        <taxon>Vertebrata</taxon>
        <taxon>Euteleostomi</taxon>
        <taxon>Actinopterygii</taxon>
        <taxon>Neopterygii</taxon>
        <taxon>Teleostei</taxon>
        <taxon>Ostariophysi</taxon>
        <taxon>Cypriniformes</taxon>
        <taxon>Cyprinidae</taxon>
        <taxon>Labeoninae</taxon>
        <taxon>Labeonini</taxon>
        <taxon>Cirrhinus</taxon>
    </lineage>
</organism>
<keyword evidence="3" id="KW-1185">Reference proteome</keyword>
<dbReference type="EMBL" id="JAMKFB020000012">
    <property type="protein sequence ID" value="KAL0180069.1"/>
    <property type="molecule type" value="Genomic_DNA"/>
</dbReference>
<dbReference type="Proteomes" id="UP001529510">
    <property type="component" value="Unassembled WGS sequence"/>
</dbReference>
<dbReference type="InterPro" id="IPR029071">
    <property type="entry name" value="Ubiquitin-like_domsf"/>
</dbReference>
<dbReference type="Pfam" id="PF00788">
    <property type="entry name" value="RA"/>
    <property type="match status" value="1"/>
</dbReference>
<feature type="domain" description="Ras-associating" evidence="1">
    <location>
        <begin position="21"/>
        <end position="124"/>
    </location>
</feature>
<dbReference type="PROSITE" id="PS50200">
    <property type="entry name" value="RA"/>
    <property type="match status" value="1"/>
</dbReference>
<proteinExistence type="predicted"/>
<sequence length="124" mass="13798">NIIEKNLVMEGVEEVSSGEDDTFLVQVHDVSPEQPHTVIKALRHSTAQDIIQQTLSKAKYSLSILSNPNACDYVLMEEVTKDAGGKKSSSAKPCQRVLQDHECVFQAQSRWKGAGKFILKLKEQ</sequence>
<reference evidence="2 3" key="1">
    <citation type="submission" date="2024-05" db="EMBL/GenBank/DDBJ databases">
        <title>Genome sequencing and assembly of Indian major carp, Cirrhinus mrigala (Hamilton, 1822).</title>
        <authorList>
            <person name="Mohindra V."/>
            <person name="Chowdhury L.M."/>
            <person name="Lal K."/>
            <person name="Jena J.K."/>
        </authorList>
    </citation>
    <scope>NUCLEOTIDE SEQUENCE [LARGE SCALE GENOMIC DNA]</scope>
    <source>
        <strain evidence="2">CM1030</strain>
        <tissue evidence="2">Blood</tissue>
    </source>
</reference>
<dbReference type="Gene3D" id="3.10.20.90">
    <property type="entry name" value="Phosphatidylinositol 3-kinase Catalytic Subunit, Chain A, domain 1"/>
    <property type="match status" value="1"/>
</dbReference>
<dbReference type="AlphaFoldDB" id="A0ABD0Q1P4"/>
<dbReference type="InterPro" id="IPR028398">
    <property type="entry name" value="PLC-epsilon1_RA2"/>
</dbReference>
<feature type="non-terminal residue" evidence="2">
    <location>
        <position position="124"/>
    </location>
</feature>
<dbReference type="InterPro" id="IPR000159">
    <property type="entry name" value="RA_dom"/>
</dbReference>
<feature type="non-terminal residue" evidence="2">
    <location>
        <position position="1"/>
    </location>
</feature>
<protein>
    <recommendedName>
        <fullName evidence="1">Ras-associating domain-containing protein</fullName>
    </recommendedName>
</protein>
<dbReference type="SUPFAM" id="SSF54236">
    <property type="entry name" value="Ubiquitin-like"/>
    <property type="match status" value="1"/>
</dbReference>
<dbReference type="SMART" id="SM00314">
    <property type="entry name" value="RA"/>
    <property type="match status" value="1"/>
</dbReference>
<name>A0ABD0Q1P4_CIRMR</name>
<dbReference type="FunFam" id="3.10.20.90:FF:000086">
    <property type="entry name" value="Phosphoinositide phospholipase C"/>
    <property type="match status" value="1"/>
</dbReference>
<evidence type="ECO:0000259" key="1">
    <source>
        <dbReference type="PROSITE" id="PS50200"/>
    </source>
</evidence>